<protein>
    <submittedName>
        <fullName evidence="2">Uncharacterized protein</fullName>
    </submittedName>
</protein>
<dbReference type="AlphaFoldDB" id="A0A7W9LRQ9"/>
<dbReference type="Proteomes" id="UP000590647">
    <property type="component" value="Unassembled WGS sequence"/>
</dbReference>
<gene>
    <name evidence="2" type="ORF">HDA41_001702</name>
</gene>
<comment type="caution">
    <text evidence="2">The sequence shown here is derived from an EMBL/GenBank/DDBJ whole genome shotgun (WGS) entry which is preliminary data.</text>
</comment>
<keyword evidence="1" id="KW-0812">Transmembrane</keyword>
<dbReference type="EMBL" id="JACHNE010000001">
    <property type="protein sequence ID" value="MBB5793738.1"/>
    <property type="molecule type" value="Genomic_DNA"/>
</dbReference>
<keyword evidence="1" id="KW-0472">Membrane</keyword>
<reference evidence="2 3" key="1">
    <citation type="submission" date="2020-08" db="EMBL/GenBank/DDBJ databases">
        <title>Sequencing the genomes of 1000 actinobacteria strains.</title>
        <authorList>
            <person name="Klenk H.-P."/>
        </authorList>
    </citation>
    <scope>NUCLEOTIDE SEQUENCE [LARGE SCALE GENOMIC DNA]</scope>
    <source>
        <strain evidence="2 3">DSM 40084</strain>
    </source>
</reference>
<evidence type="ECO:0000313" key="2">
    <source>
        <dbReference type="EMBL" id="MBB5793738.1"/>
    </source>
</evidence>
<evidence type="ECO:0000313" key="3">
    <source>
        <dbReference type="Proteomes" id="UP000590647"/>
    </source>
</evidence>
<name>A0A7W9LRQ9_9ACTN</name>
<organism evidence="2 3">
    <name type="scientific">Streptomyces caelestis</name>
    <dbReference type="NCBI Taxonomy" id="36816"/>
    <lineage>
        <taxon>Bacteria</taxon>
        <taxon>Bacillati</taxon>
        <taxon>Actinomycetota</taxon>
        <taxon>Actinomycetes</taxon>
        <taxon>Kitasatosporales</taxon>
        <taxon>Streptomycetaceae</taxon>
        <taxon>Streptomyces</taxon>
    </lineage>
</organism>
<proteinExistence type="predicted"/>
<accession>A0A7W9LRQ9</accession>
<feature type="transmembrane region" description="Helical" evidence="1">
    <location>
        <begin position="20"/>
        <end position="39"/>
    </location>
</feature>
<keyword evidence="3" id="KW-1185">Reference proteome</keyword>
<keyword evidence="1" id="KW-1133">Transmembrane helix</keyword>
<evidence type="ECO:0000256" key="1">
    <source>
        <dbReference type="SAM" id="Phobius"/>
    </source>
</evidence>
<sequence length="54" mass="5808">MPHRSFRDEVRDAVTPRATLLIVGVIALQLLFIASYVGALHDAPGPSRRTPGAP</sequence>